<dbReference type="EMBL" id="BKAL01000007">
    <property type="protein sequence ID" value="GEP69581.1"/>
    <property type="molecule type" value="Genomic_DNA"/>
</dbReference>
<dbReference type="SUPFAM" id="SSF46785">
    <property type="entry name" value="Winged helix' DNA-binding domain"/>
    <property type="match status" value="1"/>
</dbReference>
<feature type="region of interest" description="Disordered" evidence="3">
    <location>
        <begin position="1"/>
        <end position="22"/>
    </location>
</feature>
<dbReference type="InterPro" id="IPR036390">
    <property type="entry name" value="WH_DNA-bd_sf"/>
</dbReference>
<dbReference type="GO" id="GO:0005524">
    <property type="term" value="F:ATP binding"/>
    <property type="evidence" value="ECO:0007669"/>
    <property type="project" value="UniProtKB-KW"/>
</dbReference>
<comment type="caution">
    <text evidence="5">The sequence shown here is derived from an EMBL/GenBank/DDBJ whole genome shotgun (WGS) entry which is preliminary data.</text>
</comment>
<evidence type="ECO:0000256" key="2">
    <source>
        <dbReference type="PIRSR" id="PIRSR640198-2"/>
    </source>
</evidence>
<dbReference type="Proteomes" id="UP000321798">
    <property type="component" value="Unassembled WGS sequence"/>
</dbReference>
<evidence type="ECO:0000259" key="4">
    <source>
        <dbReference type="PROSITE" id="PS51459"/>
    </source>
</evidence>
<keyword evidence="6" id="KW-1185">Reference proteome</keyword>
<protein>
    <recommendedName>
        <fullName evidence="4">Fido domain-containing protein</fullName>
    </recommendedName>
</protein>
<accession>A0A512PEE0</accession>
<dbReference type="Gene3D" id="1.10.10.10">
    <property type="entry name" value="Winged helix-like DNA-binding domain superfamily/Winged helix DNA-binding domain"/>
    <property type="match status" value="1"/>
</dbReference>
<reference evidence="5 6" key="1">
    <citation type="submission" date="2019-07" db="EMBL/GenBank/DDBJ databases">
        <title>Whole genome shotgun sequence of Cellulomonas soli NBRC 109434.</title>
        <authorList>
            <person name="Hosoyama A."/>
            <person name="Uohara A."/>
            <person name="Ohji S."/>
            <person name="Ichikawa N."/>
        </authorList>
    </citation>
    <scope>NUCLEOTIDE SEQUENCE [LARGE SCALE GENOMIC DNA]</scope>
    <source>
        <strain evidence="5 6">NBRC 109434</strain>
    </source>
</reference>
<dbReference type="PROSITE" id="PS51459">
    <property type="entry name" value="FIDO"/>
    <property type="match status" value="1"/>
</dbReference>
<dbReference type="InterPro" id="IPR003812">
    <property type="entry name" value="Fido"/>
</dbReference>
<gene>
    <name evidence="5" type="ORF">CSO01_22960</name>
</gene>
<dbReference type="Pfam" id="PF13784">
    <property type="entry name" value="Fic_N"/>
    <property type="match status" value="1"/>
</dbReference>
<organism evidence="5 6">
    <name type="scientific">Cellulomonas soli</name>
    <dbReference type="NCBI Taxonomy" id="931535"/>
    <lineage>
        <taxon>Bacteria</taxon>
        <taxon>Bacillati</taxon>
        <taxon>Actinomycetota</taxon>
        <taxon>Actinomycetes</taxon>
        <taxon>Micrococcales</taxon>
        <taxon>Cellulomonadaceae</taxon>
        <taxon>Cellulomonas</taxon>
    </lineage>
</organism>
<evidence type="ECO:0000256" key="3">
    <source>
        <dbReference type="SAM" id="MobiDB-lite"/>
    </source>
</evidence>
<dbReference type="InterPro" id="IPR036597">
    <property type="entry name" value="Fido-like_dom_sf"/>
</dbReference>
<sequence length="434" mass="48070">MAHWERVSVPPDSRGVNRRERQGGSYLRYHPDLLPAAARQMSAEVNELVVDASARVAALGQRLRDRPLRLLYATLLRSESIASSWIEGLRDTPRNVMAARVDDVDGASGTSREVVRNLDAMEQRVDALVKPAWTHQDVHAVHESLLAHRSDGRYRNRQVYIGGSSPLTAQYLAPPEDEVVGYMDDLLRFVNTAGDPPLVKAALVHAQFETIHPYEDGNGRTGRVLFHGVLARAGTVDQGVLPLSLVLRDDVEGYVRALTAFRHDGREPEAATEAFLTFFMDAVLRAADLADETIDEVVRITEHWRPYVARLRTDSKVHDVLDLLTEQPVLTRGYISQHLGVTAQTAIKALAELEKVGIVQRAGGRYRRQQVFQAGEVLALMDRYVPGPPTVHVPPPPVEVPVRRYGGPRCGHQLPRKGVPCTLPVGHPGPHRAV</sequence>
<dbReference type="PANTHER" id="PTHR13504">
    <property type="entry name" value="FIDO DOMAIN-CONTAINING PROTEIN DDB_G0283145"/>
    <property type="match status" value="1"/>
</dbReference>
<keyword evidence="2" id="KW-0067">ATP-binding</keyword>
<proteinExistence type="predicted"/>
<evidence type="ECO:0000313" key="6">
    <source>
        <dbReference type="Proteomes" id="UP000321798"/>
    </source>
</evidence>
<dbReference type="InterPro" id="IPR036388">
    <property type="entry name" value="WH-like_DNA-bd_sf"/>
</dbReference>
<dbReference type="Gene3D" id="1.10.3290.10">
    <property type="entry name" value="Fido-like domain"/>
    <property type="match status" value="1"/>
</dbReference>
<evidence type="ECO:0000256" key="1">
    <source>
        <dbReference type="PIRSR" id="PIRSR640198-1"/>
    </source>
</evidence>
<dbReference type="SUPFAM" id="SSF140931">
    <property type="entry name" value="Fic-like"/>
    <property type="match status" value="1"/>
</dbReference>
<dbReference type="RefSeq" id="WP_146953333.1">
    <property type="nucleotide sequence ID" value="NZ_BAABBJ010000007.1"/>
</dbReference>
<feature type="active site" evidence="1">
    <location>
        <position position="212"/>
    </location>
</feature>
<keyword evidence="2" id="KW-0547">Nucleotide-binding</keyword>
<dbReference type="PANTHER" id="PTHR13504:SF38">
    <property type="entry name" value="FIDO DOMAIN-CONTAINING PROTEIN"/>
    <property type="match status" value="1"/>
</dbReference>
<dbReference type="InterPro" id="IPR040198">
    <property type="entry name" value="Fido_containing"/>
</dbReference>
<dbReference type="InterPro" id="IPR025758">
    <property type="entry name" value="Fic/DOC_N"/>
</dbReference>
<dbReference type="AlphaFoldDB" id="A0A512PEE0"/>
<feature type="binding site" evidence="2">
    <location>
        <begin position="216"/>
        <end position="223"/>
    </location>
    <ligand>
        <name>ATP</name>
        <dbReference type="ChEBI" id="CHEBI:30616"/>
    </ligand>
</feature>
<dbReference type="OrthoDB" id="9813719at2"/>
<dbReference type="Pfam" id="PF02661">
    <property type="entry name" value="Fic"/>
    <property type="match status" value="1"/>
</dbReference>
<feature type="domain" description="Fido" evidence="4">
    <location>
        <begin position="133"/>
        <end position="281"/>
    </location>
</feature>
<evidence type="ECO:0000313" key="5">
    <source>
        <dbReference type="EMBL" id="GEP69581.1"/>
    </source>
</evidence>
<name>A0A512PEE0_9CELL</name>